<evidence type="ECO:0000256" key="3">
    <source>
        <dbReference type="ARBA" id="ARBA00023052"/>
    </source>
</evidence>
<dbReference type="InterPro" id="IPR050771">
    <property type="entry name" value="Alpha-ketoacid_DH_E1_comp"/>
</dbReference>
<comment type="similarity">
    <text evidence="4">Belongs to the BCKDHA family.</text>
</comment>
<comment type="caution">
    <text evidence="6">The sequence shown here is derived from an EMBL/GenBank/DDBJ whole genome shotgun (WGS) entry which is preliminary data.</text>
</comment>
<evidence type="ECO:0000313" key="6">
    <source>
        <dbReference type="EMBL" id="TLP97419.1"/>
    </source>
</evidence>
<name>A0A5R9BCQ5_9MICC</name>
<dbReference type="Proteomes" id="UP000310458">
    <property type="component" value="Unassembled WGS sequence"/>
</dbReference>
<keyword evidence="7" id="KW-1185">Reference proteome</keyword>
<reference evidence="6 7" key="1">
    <citation type="submission" date="2019-05" db="EMBL/GenBank/DDBJ databases">
        <title>Nesterenkonia sp. GY074 isolated from the Southern Atlantic Ocean.</title>
        <authorList>
            <person name="Zhang G."/>
        </authorList>
    </citation>
    <scope>NUCLEOTIDE SEQUENCE [LARGE SCALE GENOMIC DNA]</scope>
    <source>
        <strain evidence="6 7">GY074</strain>
    </source>
</reference>
<dbReference type="PANTHER" id="PTHR43380:SF1">
    <property type="entry name" value="2-OXOISOVALERATE DEHYDROGENASE SUBUNIT ALPHA, MITOCHONDRIAL"/>
    <property type="match status" value="1"/>
</dbReference>
<dbReference type="OrthoDB" id="9766715at2"/>
<evidence type="ECO:0000256" key="1">
    <source>
        <dbReference type="ARBA" id="ARBA00001964"/>
    </source>
</evidence>
<protein>
    <recommendedName>
        <fullName evidence="4">2-oxoisovalerate dehydrogenase subunit alpha</fullName>
        <ecNumber evidence="4">1.2.4.4</ecNumber>
    </recommendedName>
    <alternativeName>
        <fullName evidence="4">Branched-chain alpha-keto acid dehydrogenase E1 component alpha chain</fullName>
    </alternativeName>
</protein>
<comment type="function">
    <text evidence="4">The branched-chain alpha-keto dehydrogenase complex catalyzes the overall conversion of alpha-keto acids to acyl-CoA and CO(2). It contains multiple copies of three enzymatic components: branched-chain alpha-keto acid decarboxylase (E1), lipoamide acyltransferase (E2) and lipoamide dehydrogenase (E3).</text>
</comment>
<proteinExistence type="inferred from homology"/>
<keyword evidence="2 4" id="KW-0560">Oxidoreductase</keyword>
<dbReference type="CDD" id="cd02000">
    <property type="entry name" value="TPP_E1_PDC_ADC_BCADC"/>
    <property type="match status" value="1"/>
</dbReference>
<keyword evidence="6" id="KW-0670">Pyruvate</keyword>
<evidence type="ECO:0000256" key="4">
    <source>
        <dbReference type="RuleBase" id="RU365014"/>
    </source>
</evidence>
<dbReference type="RefSeq" id="WP_138252900.1">
    <property type="nucleotide sequence ID" value="NZ_VAVZ01000017.1"/>
</dbReference>
<dbReference type="EC" id="1.2.4.4" evidence="4"/>
<dbReference type="EMBL" id="VAVZ01000017">
    <property type="protein sequence ID" value="TLP97419.1"/>
    <property type="molecule type" value="Genomic_DNA"/>
</dbReference>
<dbReference type="PANTHER" id="PTHR43380">
    <property type="entry name" value="2-OXOISOVALERATE DEHYDROGENASE SUBUNIT ALPHA, MITOCHONDRIAL"/>
    <property type="match status" value="1"/>
</dbReference>
<dbReference type="SUPFAM" id="SSF52518">
    <property type="entry name" value="Thiamin diphosphate-binding fold (THDP-binding)"/>
    <property type="match status" value="1"/>
</dbReference>
<dbReference type="Pfam" id="PF00676">
    <property type="entry name" value="E1_dh"/>
    <property type="match status" value="1"/>
</dbReference>
<keyword evidence="3 4" id="KW-0786">Thiamine pyrophosphate</keyword>
<gene>
    <name evidence="6" type="ORF">FEF26_07385</name>
</gene>
<comment type="catalytic activity">
    <reaction evidence="4">
        <text>N(6)-[(R)-lipoyl]-L-lysyl-[protein] + 3-methyl-2-oxobutanoate + H(+) = N(6)-[(R)-S(8)-2-methylpropanoyldihydrolipoyl]-L-lysyl-[protein] + CO2</text>
        <dbReference type="Rhea" id="RHEA:13457"/>
        <dbReference type="Rhea" id="RHEA-COMP:10474"/>
        <dbReference type="Rhea" id="RHEA-COMP:10497"/>
        <dbReference type="ChEBI" id="CHEBI:11851"/>
        <dbReference type="ChEBI" id="CHEBI:15378"/>
        <dbReference type="ChEBI" id="CHEBI:16526"/>
        <dbReference type="ChEBI" id="CHEBI:83099"/>
        <dbReference type="ChEBI" id="CHEBI:83142"/>
        <dbReference type="EC" id="1.2.4.4"/>
    </reaction>
</comment>
<dbReference type="InterPro" id="IPR001017">
    <property type="entry name" value="DH_E1"/>
</dbReference>
<evidence type="ECO:0000259" key="5">
    <source>
        <dbReference type="Pfam" id="PF00676"/>
    </source>
</evidence>
<dbReference type="GO" id="GO:0000287">
    <property type="term" value="F:magnesium ion binding"/>
    <property type="evidence" value="ECO:0007669"/>
    <property type="project" value="UniProtKB-ARBA"/>
</dbReference>
<dbReference type="Gene3D" id="3.40.50.970">
    <property type="match status" value="1"/>
</dbReference>
<dbReference type="InterPro" id="IPR029061">
    <property type="entry name" value="THDP-binding"/>
</dbReference>
<feature type="domain" description="Dehydrogenase E1 component" evidence="5">
    <location>
        <begin position="43"/>
        <end position="325"/>
    </location>
</feature>
<evidence type="ECO:0000256" key="2">
    <source>
        <dbReference type="ARBA" id="ARBA00023002"/>
    </source>
</evidence>
<accession>A0A5R9BCQ5</accession>
<organism evidence="6 7">
    <name type="scientific">Nesterenkonia salmonea</name>
    <dbReference type="NCBI Taxonomy" id="1804987"/>
    <lineage>
        <taxon>Bacteria</taxon>
        <taxon>Bacillati</taxon>
        <taxon>Actinomycetota</taxon>
        <taxon>Actinomycetes</taxon>
        <taxon>Micrococcales</taxon>
        <taxon>Micrococcaceae</taxon>
        <taxon>Nesterenkonia</taxon>
    </lineage>
</organism>
<evidence type="ECO:0000313" key="7">
    <source>
        <dbReference type="Proteomes" id="UP000310458"/>
    </source>
</evidence>
<comment type="cofactor">
    <cofactor evidence="1 4">
        <name>thiamine diphosphate</name>
        <dbReference type="ChEBI" id="CHEBI:58937"/>
    </cofactor>
</comment>
<sequence length="379" mass="42478">MSDIRLADPTPVQLLAEDGTLTEHPIFSKYIEDLDEEILRELYRHMVLERRFDTEATSLQRQGLLALWVPALGQEAAQIGAIAALEPTDRVFPTYREHAMALYRGITPEELMGTFRATRHTGWDPHAYNFNAYSVVLASQVMHAAGWGMGIKQDVATGTLAEGRPENELVLACLGDGATSQGDAHESMVFASSYELPMLYFIQNNHWAISVPQETQSRVPLAHRAAGYGFEGLRVDGNDVLATFAVTRYMAEQIRSGSGPKLVEAVTYRIGAHTTADDPTKYRSKEELEVWKSRDPIARYRAWLESTSVIDAAFTDKVDQEAAELAKQLRKAVHTMEPVQLERVFDTVYAEPHRQVEMEKAWLKDYEAGFAEEGQVADK</sequence>
<dbReference type="GO" id="GO:0009083">
    <property type="term" value="P:branched-chain amino acid catabolic process"/>
    <property type="evidence" value="ECO:0007669"/>
    <property type="project" value="TreeGrafter"/>
</dbReference>
<dbReference type="AlphaFoldDB" id="A0A5R9BCQ5"/>
<dbReference type="GO" id="GO:0003863">
    <property type="term" value="F:branched-chain 2-oxo acid dehydrogenase activity"/>
    <property type="evidence" value="ECO:0007669"/>
    <property type="project" value="UniProtKB-EC"/>
</dbReference>